<reference evidence="10 11" key="1">
    <citation type="submission" date="2016-07" db="EMBL/GenBank/DDBJ databases">
        <title>Comparative genomics of the Campylobacter concisus group.</title>
        <authorList>
            <person name="Miller W.G."/>
            <person name="Yee E."/>
            <person name="Chapman M.H."/>
            <person name="Huynh S."/>
            <person name="Bono J.L."/>
            <person name="On S.L.W."/>
            <person name="StLeger J."/>
            <person name="Foster G."/>
            <person name="Parker C.T."/>
        </authorList>
    </citation>
    <scope>NUCLEOTIDE SEQUENCE [LARGE SCALE GENOMIC DNA]</scope>
    <source>
        <strain evidence="10 11">ATCC 33238</strain>
    </source>
</reference>
<evidence type="ECO:0000256" key="4">
    <source>
        <dbReference type="ARBA" id="ARBA00022737"/>
    </source>
</evidence>
<keyword evidence="5" id="KW-0378">Hydrolase</keyword>
<dbReference type="InterPro" id="IPR011990">
    <property type="entry name" value="TPR-like_helical_dom_sf"/>
</dbReference>
<dbReference type="KEGG" id="crx:CRECT_1770"/>
<dbReference type="InterPro" id="IPR040239">
    <property type="entry name" value="HcpB-like"/>
</dbReference>
<evidence type="ECO:0000313" key="11">
    <source>
        <dbReference type="Proteomes" id="UP000502377"/>
    </source>
</evidence>
<keyword evidence="6" id="KW-0802">TPR repeat</keyword>
<dbReference type="SMART" id="SM00671">
    <property type="entry name" value="SEL1"/>
    <property type="match status" value="4"/>
</dbReference>
<keyword evidence="7" id="KW-1015">Disulfide bond</keyword>
<keyword evidence="8" id="KW-0046">Antibiotic resistance</keyword>
<dbReference type="Pfam" id="PF08238">
    <property type="entry name" value="Sel1"/>
    <property type="match status" value="4"/>
</dbReference>
<dbReference type="GO" id="GO:0008800">
    <property type="term" value="F:beta-lactamase activity"/>
    <property type="evidence" value="ECO:0007669"/>
    <property type="project" value="UniProtKB-EC"/>
</dbReference>
<comment type="catalytic activity">
    <reaction evidence="1">
        <text>a beta-lactam + H2O = a substituted beta-amino acid</text>
        <dbReference type="Rhea" id="RHEA:20401"/>
        <dbReference type="ChEBI" id="CHEBI:15377"/>
        <dbReference type="ChEBI" id="CHEBI:35627"/>
        <dbReference type="ChEBI" id="CHEBI:140347"/>
        <dbReference type="EC" id="3.5.2.6"/>
    </reaction>
</comment>
<feature type="signal peptide" evidence="9">
    <location>
        <begin position="1"/>
        <end position="22"/>
    </location>
</feature>
<dbReference type="EMBL" id="CP012543">
    <property type="protein sequence ID" value="QCD47396.1"/>
    <property type="molecule type" value="Genomic_DNA"/>
</dbReference>
<gene>
    <name evidence="10" type="ORF">CRECT_1770</name>
</gene>
<evidence type="ECO:0000256" key="2">
    <source>
        <dbReference type="ARBA" id="ARBA00008486"/>
    </source>
</evidence>
<organism evidence="10 11">
    <name type="scientific">Campylobacter rectus</name>
    <name type="common">Wolinella recta</name>
    <dbReference type="NCBI Taxonomy" id="203"/>
    <lineage>
        <taxon>Bacteria</taxon>
        <taxon>Pseudomonadati</taxon>
        <taxon>Campylobacterota</taxon>
        <taxon>Epsilonproteobacteria</taxon>
        <taxon>Campylobacterales</taxon>
        <taxon>Campylobacteraceae</taxon>
        <taxon>Campylobacter</taxon>
    </lineage>
</organism>
<dbReference type="AlphaFoldDB" id="A0A6G5QPL2"/>
<evidence type="ECO:0000256" key="3">
    <source>
        <dbReference type="ARBA" id="ARBA00012865"/>
    </source>
</evidence>
<evidence type="ECO:0000256" key="7">
    <source>
        <dbReference type="ARBA" id="ARBA00023157"/>
    </source>
</evidence>
<proteinExistence type="inferred from homology"/>
<sequence>MKKTVFGLALLCAFASANGMLAELEKNCKAGDMLSCDELGGAYDVYHSFYQTNRDYKKAFKFYEKACKGKVYNSCYQIAVLYQFGQGVEKNLKKSIDYHKIACDDGRLVGSCQIVGKMYTGGIGVEQDVARGEAYMKKSCDIGSWMACGVFGGYYEDAGKSKQAARYYQRACDMGVADPDVQNNVANKNIWRGYCDKVDILK</sequence>
<keyword evidence="9" id="KW-0732">Signal</keyword>
<accession>A0A6G5QPL2</accession>
<evidence type="ECO:0000256" key="8">
    <source>
        <dbReference type="ARBA" id="ARBA00023251"/>
    </source>
</evidence>
<evidence type="ECO:0000256" key="6">
    <source>
        <dbReference type="ARBA" id="ARBA00022803"/>
    </source>
</evidence>
<evidence type="ECO:0000256" key="5">
    <source>
        <dbReference type="ARBA" id="ARBA00022801"/>
    </source>
</evidence>
<dbReference type="InterPro" id="IPR006597">
    <property type="entry name" value="Sel1-like"/>
</dbReference>
<evidence type="ECO:0000313" key="10">
    <source>
        <dbReference type="EMBL" id="QCD47396.1"/>
    </source>
</evidence>
<name>A0A6G5QPL2_CAMRE</name>
<dbReference type="PANTHER" id="PTHR13891">
    <property type="entry name" value="CYTOCHROME C OXIDASE ASSEMBLY FACTOR 7"/>
    <property type="match status" value="1"/>
</dbReference>
<evidence type="ECO:0000256" key="9">
    <source>
        <dbReference type="SAM" id="SignalP"/>
    </source>
</evidence>
<dbReference type="Proteomes" id="UP000502377">
    <property type="component" value="Chromosome"/>
</dbReference>
<dbReference type="Gene3D" id="1.25.40.10">
    <property type="entry name" value="Tetratricopeptide repeat domain"/>
    <property type="match status" value="1"/>
</dbReference>
<dbReference type="SUPFAM" id="SSF81901">
    <property type="entry name" value="HCP-like"/>
    <property type="match status" value="1"/>
</dbReference>
<evidence type="ECO:0000256" key="1">
    <source>
        <dbReference type="ARBA" id="ARBA00001526"/>
    </source>
</evidence>
<dbReference type="PANTHER" id="PTHR13891:SF1">
    <property type="entry name" value="CYTOCHROME C OXIDASE ASSEMBLY FACTOR 7"/>
    <property type="match status" value="1"/>
</dbReference>
<dbReference type="GO" id="GO:0046677">
    <property type="term" value="P:response to antibiotic"/>
    <property type="evidence" value="ECO:0007669"/>
    <property type="project" value="UniProtKB-KW"/>
</dbReference>
<feature type="chain" id="PRO_5039889370" description="beta-lactamase" evidence="9">
    <location>
        <begin position="23"/>
        <end position="202"/>
    </location>
</feature>
<dbReference type="EC" id="3.5.2.6" evidence="3"/>
<keyword evidence="4" id="KW-0677">Repeat</keyword>
<protein>
    <recommendedName>
        <fullName evidence="3">beta-lactamase</fullName>
        <ecNumber evidence="3">3.5.2.6</ecNumber>
    </recommendedName>
</protein>
<comment type="similarity">
    <text evidence="2">Belongs to the hcp beta-lactamase family.</text>
</comment>